<dbReference type="Proteomes" id="UP001524586">
    <property type="component" value="Unassembled WGS sequence"/>
</dbReference>
<feature type="transmembrane region" description="Helical" evidence="9">
    <location>
        <begin position="208"/>
        <end position="227"/>
    </location>
</feature>
<dbReference type="InterPro" id="IPR044880">
    <property type="entry name" value="NCX_ion-bd_dom_sf"/>
</dbReference>
<protein>
    <recommendedName>
        <fullName evidence="9">Ca(2+)/H(+) antiporter</fullName>
    </recommendedName>
</protein>
<evidence type="ECO:0000256" key="1">
    <source>
        <dbReference type="ARBA" id="ARBA00004127"/>
    </source>
</evidence>
<feature type="domain" description="Sodium/calcium exchanger membrane region" evidence="10">
    <location>
        <begin position="213"/>
        <end position="357"/>
    </location>
</feature>
<evidence type="ECO:0000313" key="11">
    <source>
        <dbReference type="EMBL" id="MCQ8128468.1"/>
    </source>
</evidence>
<evidence type="ECO:0000256" key="4">
    <source>
        <dbReference type="ARBA" id="ARBA00022692"/>
    </source>
</evidence>
<keyword evidence="9" id="KW-0050">Antiport</keyword>
<dbReference type="InterPro" id="IPR004713">
    <property type="entry name" value="CaH_exchang"/>
</dbReference>
<feature type="transmembrane region" description="Helical" evidence="9">
    <location>
        <begin position="167"/>
        <end position="187"/>
    </location>
</feature>
<name>A0ABT1U3P9_9GAMM</name>
<evidence type="ECO:0000256" key="2">
    <source>
        <dbReference type="ARBA" id="ARBA00022448"/>
    </source>
</evidence>
<gene>
    <name evidence="11" type="primary">cax</name>
    <name evidence="11" type="ORF">NP596_08350</name>
</gene>
<dbReference type="EMBL" id="JANIBK010000032">
    <property type="protein sequence ID" value="MCQ8128468.1"/>
    <property type="molecule type" value="Genomic_DNA"/>
</dbReference>
<feature type="transmembrane region" description="Helical" evidence="9">
    <location>
        <begin position="247"/>
        <end position="267"/>
    </location>
</feature>
<dbReference type="Pfam" id="PF01699">
    <property type="entry name" value="Na_Ca_ex"/>
    <property type="match status" value="2"/>
</dbReference>
<feature type="transmembrane region" description="Helical" evidence="9">
    <location>
        <begin position="343"/>
        <end position="360"/>
    </location>
</feature>
<dbReference type="InterPro" id="IPR004798">
    <property type="entry name" value="CAX-like"/>
</dbReference>
<keyword evidence="8 9" id="KW-0472">Membrane</keyword>
<comment type="caution">
    <text evidence="11">The sequence shown here is derived from an EMBL/GenBank/DDBJ whole genome shotgun (WGS) entry which is preliminary data.</text>
</comment>
<dbReference type="InterPro" id="IPR004837">
    <property type="entry name" value="NaCa_Exmemb"/>
</dbReference>
<evidence type="ECO:0000313" key="12">
    <source>
        <dbReference type="Proteomes" id="UP001524586"/>
    </source>
</evidence>
<reference evidence="11 12" key="1">
    <citation type="submission" date="2022-07" db="EMBL/GenBank/DDBJ databases">
        <title>Methylomonas rivi sp. nov., Methylomonas rosea sp. nov., Methylomonas aureus sp. nov. and Methylomonas subterranea sp. nov., four novel methanotrophs isolated from a freshwater creek and the deep terrestrial subsurface.</title>
        <authorList>
            <person name="Abin C."/>
            <person name="Sankaranarayanan K."/>
            <person name="Garner C."/>
            <person name="Sindelar R."/>
            <person name="Kotary K."/>
            <person name="Garner R."/>
            <person name="Barclay S."/>
            <person name="Lawson P."/>
            <person name="Krumholz L."/>
        </authorList>
    </citation>
    <scope>NUCLEOTIDE SEQUENCE [LARGE SCALE GENOMIC DNA]</scope>
    <source>
        <strain evidence="11 12">WSC-6</strain>
    </source>
</reference>
<keyword evidence="6 9" id="KW-1133">Transmembrane helix</keyword>
<feature type="transmembrane region" description="Helical" evidence="9">
    <location>
        <begin position="97"/>
        <end position="115"/>
    </location>
</feature>
<feature type="transmembrane region" description="Helical" evidence="9">
    <location>
        <begin position="311"/>
        <end position="331"/>
    </location>
</feature>
<keyword evidence="3 9" id="KW-0109">Calcium transport</keyword>
<evidence type="ECO:0000256" key="5">
    <source>
        <dbReference type="ARBA" id="ARBA00022837"/>
    </source>
</evidence>
<feature type="transmembrane region" description="Helical" evidence="9">
    <location>
        <begin position="136"/>
        <end position="155"/>
    </location>
</feature>
<evidence type="ECO:0000256" key="6">
    <source>
        <dbReference type="ARBA" id="ARBA00022989"/>
    </source>
</evidence>
<keyword evidence="7 9" id="KW-0406">Ion transport</keyword>
<accession>A0ABT1U3P9</accession>
<comment type="caution">
    <text evidence="9">Lacks conserved residue(s) required for the propagation of feature annotation.</text>
</comment>
<sequence>MTNLCRNPIYWLLPFIPLTWYLQHLGAEMAADIKFSCAALAIIPLAGLMIESTEQIAFRVGEAVGGLLNATFGNAPELIISLIALKAGLLDMVKASIVGVILTNLLFVLGLSLLVGGICNQEQKFNRRGARVERSVLMIAAISIVVPSVFDNFISSDTYKQEMALNAGVAVVLLITYGFNLLFMLKTHPHYYLPKKTEEVQAPETEQWPLFSAITVLLLASVILALMSEVLVGNVEETARHFGMSKAFIGVIIIALIGGAPESVAAVTMAKKNKLDLTLGIAVGSSIQIALFVAPVLMLSSYYIAPRPLNLVVGNAGIMIVMLPVMIFSMIGADGKSNWFKGVQLLSVYLLMALFCYFLPDRPELPMIAP</sequence>
<dbReference type="NCBIfam" id="TIGR00378">
    <property type="entry name" value="cax"/>
    <property type="match status" value="1"/>
</dbReference>
<evidence type="ECO:0000256" key="3">
    <source>
        <dbReference type="ARBA" id="ARBA00022568"/>
    </source>
</evidence>
<dbReference type="PANTHER" id="PTHR31503:SF22">
    <property type="entry name" value="VACUOLAR CALCIUM ION TRANSPORTER"/>
    <property type="match status" value="1"/>
</dbReference>
<feature type="transmembrane region" description="Helical" evidence="9">
    <location>
        <begin position="279"/>
        <end position="305"/>
    </location>
</feature>
<evidence type="ECO:0000256" key="9">
    <source>
        <dbReference type="RuleBase" id="RU365028"/>
    </source>
</evidence>
<comment type="subcellular location">
    <subcellularLocation>
        <location evidence="1">Endomembrane system</location>
        <topology evidence="1">Multi-pass membrane protein</topology>
    </subcellularLocation>
</comment>
<evidence type="ECO:0000256" key="8">
    <source>
        <dbReference type="ARBA" id="ARBA00023136"/>
    </source>
</evidence>
<comment type="function">
    <text evidence="9">Ca(+)/H(+) antiporter that extrudes calcium in exchange for external protons.</text>
</comment>
<proteinExistence type="inferred from homology"/>
<keyword evidence="5 9" id="KW-0106">Calcium</keyword>
<keyword evidence="2 9" id="KW-0813">Transport</keyword>
<keyword evidence="12" id="KW-1185">Reference proteome</keyword>
<dbReference type="RefSeq" id="WP_256614856.1">
    <property type="nucleotide sequence ID" value="NZ_JANIBK010000032.1"/>
</dbReference>
<organism evidence="11 12">
    <name type="scientific">Methylomonas rivi</name>
    <dbReference type="NCBI Taxonomy" id="2952226"/>
    <lineage>
        <taxon>Bacteria</taxon>
        <taxon>Pseudomonadati</taxon>
        <taxon>Pseudomonadota</taxon>
        <taxon>Gammaproteobacteria</taxon>
        <taxon>Methylococcales</taxon>
        <taxon>Methylococcaceae</taxon>
        <taxon>Methylomonas</taxon>
    </lineage>
</organism>
<evidence type="ECO:0000256" key="7">
    <source>
        <dbReference type="ARBA" id="ARBA00023065"/>
    </source>
</evidence>
<evidence type="ECO:0000259" key="10">
    <source>
        <dbReference type="Pfam" id="PF01699"/>
    </source>
</evidence>
<keyword evidence="4 9" id="KW-0812">Transmembrane</keyword>
<dbReference type="Gene3D" id="1.20.1420.30">
    <property type="entry name" value="NCX, central ion-binding region"/>
    <property type="match status" value="1"/>
</dbReference>
<comment type="similarity">
    <text evidence="9">Belongs to the Ca(2+):cation antiporter (CaCA) (TC 2.A.19) family.</text>
</comment>
<dbReference type="PANTHER" id="PTHR31503">
    <property type="entry name" value="VACUOLAR CALCIUM ION TRANSPORTER"/>
    <property type="match status" value="1"/>
</dbReference>
<feature type="domain" description="Sodium/calcium exchanger membrane region" evidence="10">
    <location>
        <begin position="35"/>
        <end position="185"/>
    </location>
</feature>